<dbReference type="Proteomes" id="UP001359559">
    <property type="component" value="Unassembled WGS sequence"/>
</dbReference>
<organism evidence="1 2">
    <name type="scientific">Clitoria ternatea</name>
    <name type="common">Butterfly pea</name>
    <dbReference type="NCBI Taxonomy" id="43366"/>
    <lineage>
        <taxon>Eukaryota</taxon>
        <taxon>Viridiplantae</taxon>
        <taxon>Streptophyta</taxon>
        <taxon>Embryophyta</taxon>
        <taxon>Tracheophyta</taxon>
        <taxon>Spermatophyta</taxon>
        <taxon>Magnoliopsida</taxon>
        <taxon>eudicotyledons</taxon>
        <taxon>Gunneridae</taxon>
        <taxon>Pentapetalae</taxon>
        <taxon>rosids</taxon>
        <taxon>fabids</taxon>
        <taxon>Fabales</taxon>
        <taxon>Fabaceae</taxon>
        <taxon>Papilionoideae</taxon>
        <taxon>50 kb inversion clade</taxon>
        <taxon>NPAAA clade</taxon>
        <taxon>indigoferoid/millettioid clade</taxon>
        <taxon>Phaseoleae</taxon>
        <taxon>Clitoria</taxon>
    </lineage>
</organism>
<comment type="caution">
    <text evidence="1">The sequence shown here is derived from an EMBL/GenBank/DDBJ whole genome shotgun (WGS) entry which is preliminary data.</text>
</comment>
<name>A0AAN9FQH7_CLITE</name>
<protein>
    <submittedName>
        <fullName evidence="1">Uncharacterized protein</fullName>
    </submittedName>
</protein>
<sequence length="71" mass="8323">MLGLQVQQKMMLLFVLFGVSQLFISKYLDFFSNGMTSLALTYKLSCSNLKRWKEGNYCSVSTRMRINRTRK</sequence>
<gene>
    <name evidence="1" type="ORF">RJT34_22605</name>
</gene>
<proteinExistence type="predicted"/>
<keyword evidence="2" id="KW-1185">Reference proteome</keyword>
<reference evidence="1 2" key="1">
    <citation type="submission" date="2024-01" db="EMBL/GenBank/DDBJ databases">
        <title>The genomes of 5 underutilized Papilionoideae crops provide insights into root nodulation and disease resistance.</title>
        <authorList>
            <person name="Yuan L."/>
        </authorList>
    </citation>
    <scope>NUCLEOTIDE SEQUENCE [LARGE SCALE GENOMIC DNA]</scope>
    <source>
        <strain evidence="1">LY-2023</strain>
        <tissue evidence="1">Leaf</tissue>
    </source>
</reference>
<evidence type="ECO:0000313" key="1">
    <source>
        <dbReference type="EMBL" id="KAK7277590.1"/>
    </source>
</evidence>
<accession>A0AAN9FQH7</accession>
<evidence type="ECO:0000313" key="2">
    <source>
        <dbReference type="Proteomes" id="UP001359559"/>
    </source>
</evidence>
<dbReference type="EMBL" id="JAYKXN010000006">
    <property type="protein sequence ID" value="KAK7277590.1"/>
    <property type="molecule type" value="Genomic_DNA"/>
</dbReference>
<dbReference type="AlphaFoldDB" id="A0AAN9FQH7"/>